<protein>
    <submittedName>
        <fullName evidence="1">Uncharacterized protein</fullName>
    </submittedName>
</protein>
<dbReference type="AlphaFoldDB" id="A0A3S4T150"/>
<sequence length="39" mass="4559">MNEFLFMKILKMVMLLLKIASVSEVVDLYKLQGKINMIL</sequence>
<evidence type="ECO:0000313" key="2">
    <source>
        <dbReference type="Proteomes" id="UP000274578"/>
    </source>
</evidence>
<dbReference type="KEGG" id="poc:NCTC13071_00658"/>
<organism evidence="1 2">
    <name type="scientific">Segatella oris</name>
    <dbReference type="NCBI Taxonomy" id="28135"/>
    <lineage>
        <taxon>Bacteria</taxon>
        <taxon>Pseudomonadati</taxon>
        <taxon>Bacteroidota</taxon>
        <taxon>Bacteroidia</taxon>
        <taxon>Bacteroidales</taxon>
        <taxon>Prevotellaceae</taxon>
        <taxon>Segatella</taxon>
    </lineage>
</organism>
<proteinExistence type="predicted"/>
<gene>
    <name evidence="1" type="ORF">NCTC13071_00658</name>
</gene>
<name>A0A3S4T150_9BACT</name>
<accession>A0A3S4T150</accession>
<reference evidence="1 2" key="1">
    <citation type="submission" date="2018-12" db="EMBL/GenBank/DDBJ databases">
        <authorList>
            <consortium name="Pathogen Informatics"/>
        </authorList>
    </citation>
    <scope>NUCLEOTIDE SEQUENCE [LARGE SCALE GENOMIC DNA]</scope>
    <source>
        <strain evidence="1 2">NCTC13071</strain>
    </source>
</reference>
<dbReference type="EMBL" id="LR134384">
    <property type="protein sequence ID" value="VEH14678.1"/>
    <property type="molecule type" value="Genomic_DNA"/>
</dbReference>
<evidence type="ECO:0000313" key="1">
    <source>
        <dbReference type="EMBL" id="VEH14678.1"/>
    </source>
</evidence>
<dbReference type="Proteomes" id="UP000274578">
    <property type="component" value="Chromosome 1"/>
</dbReference>